<sequence>MAAMDEAICDTQRTLLRLIEDDLDAEARGADAEHRFIMCESASTDLEDIAARAGTWGHVDVTRGTQILLRWLVEDVARLKDVDASEVLQDLRYGLLLE</sequence>
<protein>
    <recommendedName>
        <fullName evidence="3">DUF222 domain-containing protein</fullName>
    </recommendedName>
</protein>
<evidence type="ECO:0000313" key="2">
    <source>
        <dbReference type="Proteomes" id="UP000618818"/>
    </source>
</evidence>
<gene>
    <name evidence="1" type="ORF">IEZ26_18290</name>
</gene>
<accession>A0ABR8NEL9</accession>
<dbReference type="EMBL" id="JACXYZ010000003">
    <property type="protein sequence ID" value="MBD3926578.1"/>
    <property type="molecule type" value="Genomic_DNA"/>
</dbReference>
<dbReference type="Proteomes" id="UP000618818">
    <property type="component" value="Unassembled WGS sequence"/>
</dbReference>
<comment type="caution">
    <text evidence="1">The sequence shown here is derived from an EMBL/GenBank/DDBJ whole genome shotgun (WGS) entry which is preliminary data.</text>
</comment>
<dbReference type="RefSeq" id="WP_191196441.1">
    <property type="nucleotide sequence ID" value="NZ_JACXYZ010000003.1"/>
</dbReference>
<organism evidence="1 2">
    <name type="scientific">Nocardioides cavernae</name>
    <dbReference type="NCBI Taxonomy" id="1921566"/>
    <lineage>
        <taxon>Bacteria</taxon>
        <taxon>Bacillati</taxon>
        <taxon>Actinomycetota</taxon>
        <taxon>Actinomycetes</taxon>
        <taxon>Propionibacteriales</taxon>
        <taxon>Nocardioidaceae</taxon>
        <taxon>Nocardioides</taxon>
    </lineage>
</organism>
<evidence type="ECO:0000313" key="1">
    <source>
        <dbReference type="EMBL" id="MBD3926578.1"/>
    </source>
</evidence>
<proteinExistence type="predicted"/>
<evidence type="ECO:0008006" key="3">
    <source>
        <dbReference type="Google" id="ProtNLM"/>
    </source>
</evidence>
<name>A0ABR8NEL9_9ACTN</name>
<keyword evidence="2" id="KW-1185">Reference proteome</keyword>
<reference evidence="1 2" key="1">
    <citation type="submission" date="2020-09" db="EMBL/GenBank/DDBJ databases">
        <title>novel species in genus Nocardioides.</title>
        <authorList>
            <person name="Zhang G."/>
        </authorList>
    </citation>
    <scope>NUCLEOTIDE SEQUENCE [LARGE SCALE GENOMIC DNA]</scope>
    <source>
        <strain evidence="1 2">KCTC 39551</strain>
    </source>
</reference>